<name>A0A485KJU3_9STRA</name>
<evidence type="ECO:0000256" key="4">
    <source>
        <dbReference type="ARBA" id="ARBA00023125"/>
    </source>
</evidence>
<dbReference type="GO" id="GO:0003681">
    <property type="term" value="F:bent DNA binding"/>
    <property type="evidence" value="ECO:0007669"/>
    <property type="project" value="TreeGrafter"/>
</dbReference>
<evidence type="ECO:0000256" key="1">
    <source>
        <dbReference type="ARBA" id="ARBA00004123"/>
    </source>
</evidence>
<comment type="subcellular location">
    <subcellularLocation>
        <location evidence="1">Nucleus</location>
    </subcellularLocation>
</comment>
<dbReference type="AlphaFoldDB" id="A0A485KJU3"/>
<dbReference type="GO" id="GO:0001046">
    <property type="term" value="F:core promoter sequence-specific DNA binding"/>
    <property type="evidence" value="ECO:0007669"/>
    <property type="project" value="TreeGrafter"/>
</dbReference>
<dbReference type="Proteomes" id="UP000332933">
    <property type="component" value="Unassembled WGS sequence"/>
</dbReference>
<dbReference type="InterPro" id="IPR022042">
    <property type="entry name" value="snRNA-activating_su3"/>
</dbReference>
<keyword evidence="4" id="KW-0238">DNA-binding</keyword>
<dbReference type="GO" id="GO:0001006">
    <property type="term" value="F:RNA polymerase III type 3 promoter sequence-specific DNA binding"/>
    <property type="evidence" value="ECO:0007669"/>
    <property type="project" value="TreeGrafter"/>
</dbReference>
<keyword evidence="5" id="KW-0804">Transcription</keyword>
<dbReference type="GO" id="GO:0000978">
    <property type="term" value="F:RNA polymerase II cis-regulatory region sequence-specific DNA binding"/>
    <property type="evidence" value="ECO:0007669"/>
    <property type="project" value="TreeGrafter"/>
</dbReference>
<keyword evidence="9" id="KW-1185">Reference proteome</keyword>
<evidence type="ECO:0000256" key="3">
    <source>
        <dbReference type="ARBA" id="ARBA00023015"/>
    </source>
</evidence>
<dbReference type="Pfam" id="PF12251">
    <property type="entry name" value="SNAPC3"/>
    <property type="match status" value="1"/>
</dbReference>
<evidence type="ECO:0000313" key="8">
    <source>
        <dbReference type="EMBL" id="VFT85172.1"/>
    </source>
</evidence>
<dbReference type="PANTHER" id="PTHR13421:SF16">
    <property type="entry name" value="SNRNA-ACTIVATING PROTEIN COMPLEX SUBUNIT 3"/>
    <property type="match status" value="1"/>
</dbReference>
<keyword evidence="6" id="KW-0539">Nucleus</keyword>
<dbReference type="GO" id="GO:0005634">
    <property type="term" value="C:nucleus"/>
    <property type="evidence" value="ECO:0007669"/>
    <property type="project" value="UniProtKB-SubCell"/>
</dbReference>
<organism evidence="8 9">
    <name type="scientific">Aphanomyces stellatus</name>
    <dbReference type="NCBI Taxonomy" id="120398"/>
    <lineage>
        <taxon>Eukaryota</taxon>
        <taxon>Sar</taxon>
        <taxon>Stramenopiles</taxon>
        <taxon>Oomycota</taxon>
        <taxon>Saprolegniomycetes</taxon>
        <taxon>Saprolegniales</taxon>
        <taxon>Verrucalvaceae</taxon>
        <taxon>Aphanomyces</taxon>
    </lineage>
</organism>
<gene>
    <name evidence="8" type="primary">Aste57867_8285</name>
    <name evidence="7" type="ORF">As57867_008254</name>
    <name evidence="8" type="ORF">ASTE57867_8285</name>
</gene>
<reference evidence="7" key="2">
    <citation type="submission" date="2019-06" db="EMBL/GenBank/DDBJ databases">
        <title>Genomics analysis of Aphanomyces spp. identifies a new class of oomycete effector associated with host adaptation.</title>
        <authorList>
            <person name="Gaulin E."/>
        </authorList>
    </citation>
    <scope>NUCLEOTIDE SEQUENCE</scope>
    <source>
        <strain evidence="7">CBS 578.67</strain>
    </source>
</reference>
<keyword evidence="3" id="KW-0805">Transcription regulation</keyword>
<dbReference type="OrthoDB" id="46583at2759"/>
<evidence type="ECO:0000256" key="6">
    <source>
        <dbReference type="ARBA" id="ARBA00023242"/>
    </source>
</evidence>
<dbReference type="GO" id="GO:0042796">
    <property type="term" value="P:snRNA transcription by RNA polymerase III"/>
    <property type="evidence" value="ECO:0007669"/>
    <property type="project" value="TreeGrafter"/>
</dbReference>
<protein>
    <submittedName>
        <fullName evidence="8">Aste57867_8285 protein</fullName>
    </submittedName>
</protein>
<dbReference type="GO" id="GO:0042795">
    <property type="term" value="P:snRNA transcription by RNA polymerase II"/>
    <property type="evidence" value="ECO:0007669"/>
    <property type="project" value="TreeGrafter"/>
</dbReference>
<proteinExistence type="inferred from homology"/>
<dbReference type="PANTHER" id="PTHR13421">
    <property type="entry name" value="SNRNA-ACTIVATING PROTEIN COMPLEX SUBUNIT 3"/>
    <property type="match status" value="1"/>
</dbReference>
<sequence>MAELPASPTSDDSQIDVNETHEALHIAFPSFHFDKDEDFKDVDIGVDDIRLPSVQEAIKASIDEGLAEWERLNPIASIEMLRPYEQRATTQEYARIALRDVATSAHEERIQDLFKNLAREEECAAALRPCPMIQEFLGRHPPTRKSAIEQPPIPSWMFAKRTSTNHTPQKIVRSDSIYLVEVMHPSRLAKRSHFLLALGSMPLTTLADAIYCRAHQYLKTFGLHSKMLYMANRVFVDRRGPGNIDYSLEVRHWLGKHPQLQETYPGFDLPSLAMEDTTLNDLSVQVDAPSVFVHVGNCEHYIYIRNVRLVHDLDEPNVEEYPIRLTKNQHQQKCLVCQLHSAKYVTFDDPMAVDDPMYYCESCYYVAHYDANGKLMASVGNFKVFPYFRDD</sequence>
<evidence type="ECO:0000313" key="7">
    <source>
        <dbReference type="EMBL" id="KAF0701211.1"/>
    </source>
</evidence>
<evidence type="ECO:0000313" key="9">
    <source>
        <dbReference type="Proteomes" id="UP000332933"/>
    </source>
</evidence>
<accession>A0A485KJU3</accession>
<dbReference type="EMBL" id="CAADRA010005118">
    <property type="protein sequence ID" value="VFT85172.1"/>
    <property type="molecule type" value="Genomic_DNA"/>
</dbReference>
<comment type="similarity">
    <text evidence="2">Belongs to the SNAPC3/SRD2 family.</text>
</comment>
<evidence type="ECO:0000256" key="2">
    <source>
        <dbReference type="ARBA" id="ARBA00010410"/>
    </source>
</evidence>
<dbReference type="EMBL" id="VJMH01005097">
    <property type="protein sequence ID" value="KAF0701211.1"/>
    <property type="molecule type" value="Genomic_DNA"/>
</dbReference>
<dbReference type="GO" id="GO:0019185">
    <property type="term" value="C:snRNA-activating protein complex"/>
    <property type="evidence" value="ECO:0007669"/>
    <property type="project" value="TreeGrafter"/>
</dbReference>
<evidence type="ECO:0000256" key="5">
    <source>
        <dbReference type="ARBA" id="ARBA00023163"/>
    </source>
</evidence>
<reference evidence="8 9" key="1">
    <citation type="submission" date="2019-03" db="EMBL/GenBank/DDBJ databases">
        <authorList>
            <person name="Gaulin E."/>
            <person name="Dumas B."/>
        </authorList>
    </citation>
    <scope>NUCLEOTIDE SEQUENCE [LARGE SCALE GENOMIC DNA]</scope>
    <source>
        <strain evidence="8">CBS 568.67</strain>
    </source>
</reference>